<evidence type="ECO:0000256" key="1">
    <source>
        <dbReference type="SAM" id="MobiDB-lite"/>
    </source>
</evidence>
<dbReference type="Proteomes" id="UP001295444">
    <property type="component" value="Chromosome 03"/>
</dbReference>
<evidence type="ECO:0000313" key="3">
    <source>
        <dbReference type="Proteomes" id="UP001295444"/>
    </source>
</evidence>
<reference evidence="2" key="1">
    <citation type="submission" date="2022-03" db="EMBL/GenBank/DDBJ databases">
        <authorList>
            <person name="Alioto T."/>
            <person name="Alioto T."/>
            <person name="Gomez Garrido J."/>
        </authorList>
    </citation>
    <scope>NUCLEOTIDE SEQUENCE</scope>
</reference>
<feature type="non-terminal residue" evidence="2">
    <location>
        <position position="62"/>
    </location>
</feature>
<dbReference type="EMBL" id="OW240914">
    <property type="protein sequence ID" value="CAH2275514.1"/>
    <property type="molecule type" value="Genomic_DNA"/>
</dbReference>
<organism evidence="2 3">
    <name type="scientific">Pelobates cultripes</name>
    <name type="common">Western spadefoot toad</name>
    <dbReference type="NCBI Taxonomy" id="61616"/>
    <lineage>
        <taxon>Eukaryota</taxon>
        <taxon>Metazoa</taxon>
        <taxon>Chordata</taxon>
        <taxon>Craniata</taxon>
        <taxon>Vertebrata</taxon>
        <taxon>Euteleostomi</taxon>
        <taxon>Amphibia</taxon>
        <taxon>Batrachia</taxon>
        <taxon>Anura</taxon>
        <taxon>Pelobatoidea</taxon>
        <taxon>Pelobatidae</taxon>
        <taxon>Pelobates</taxon>
    </lineage>
</organism>
<name>A0AAD1RP69_PELCU</name>
<keyword evidence="3" id="KW-1185">Reference proteome</keyword>
<gene>
    <name evidence="2" type="ORF">PECUL_23A056475</name>
</gene>
<dbReference type="AlphaFoldDB" id="A0AAD1RP69"/>
<evidence type="ECO:0000313" key="2">
    <source>
        <dbReference type="EMBL" id="CAH2275514.1"/>
    </source>
</evidence>
<accession>A0AAD1RP69</accession>
<feature type="compositionally biased region" description="Polar residues" evidence="1">
    <location>
        <begin position="1"/>
        <end position="11"/>
    </location>
</feature>
<sequence>MAAGNATQMANTKPAPTPLIAPPQSLEAILNRFWDTIMRRQQAARPMTLAPLTKGERHRGWR</sequence>
<feature type="region of interest" description="Disordered" evidence="1">
    <location>
        <begin position="1"/>
        <end position="21"/>
    </location>
</feature>
<proteinExistence type="predicted"/>
<protein>
    <submittedName>
        <fullName evidence="2">Uncharacterized protein</fullName>
    </submittedName>
</protein>